<dbReference type="Proteomes" id="UP000094385">
    <property type="component" value="Unassembled WGS sequence"/>
</dbReference>
<sequence length="74" mass="7929">MKTAPSTLRRCPSFGGSAIAESVAACEYCNLVHTMQCVLNNDRPLNTPARATGTKWSQPLSIILSTNTGINGYK</sequence>
<organism evidence="1 2">
    <name type="scientific">Lipomyces starkeyi NRRL Y-11557</name>
    <dbReference type="NCBI Taxonomy" id="675824"/>
    <lineage>
        <taxon>Eukaryota</taxon>
        <taxon>Fungi</taxon>
        <taxon>Dikarya</taxon>
        <taxon>Ascomycota</taxon>
        <taxon>Saccharomycotina</taxon>
        <taxon>Lipomycetes</taxon>
        <taxon>Lipomycetales</taxon>
        <taxon>Lipomycetaceae</taxon>
        <taxon>Lipomyces</taxon>
    </lineage>
</organism>
<dbReference type="EMBL" id="KV454297">
    <property type="protein sequence ID" value="ODQ71740.1"/>
    <property type="molecule type" value="Genomic_DNA"/>
</dbReference>
<dbReference type="AlphaFoldDB" id="A0A1E3Q2A8"/>
<keyword evidence="2" id="KW-1185">Reference proteome</keyword>
<evidence type="ECO:0000313" key="1">
    <source>
        <dbReference type="EMBL" id="ODQ71740.1"/>
    </source>
</evidence>
<gene>
    <name evidence="1" type="ORF">LIPSTDRAFT_106170</name>
</gene>
<evidence type="ECO:0000313" key="2">
    <source>
        <dbReference type="Proteomes" id="UP000094385"/>
    </source>
</evidence>
<protein>
    <submittedName>
        <fullName evidence="1">Uncharacterized protein</fullName>
    </submittedName>
</protein>
<accession>A0A1E3Q2A8</accession>
<proteinExistence type="predicted"/>
<reference evidence="1 2" key="1">
    <citation type="journal article" date="2016" name="Proc. Natl. Acad. Sci. U.S.A.">
        <title>Comparative genomics of biotechnologically important yeasts.</title>
        <authorList>
            <person name="Riley R."/>
            <person name="Haridas S."/>
            <person name="Wolfe K.H."/>
            <person name="Lopes M.R."/>
            <person name="Hittinger C.T."/>
            <person name="Goeker M."/>
            <person name="Salamov A.A."/>
            <person name="Wisecaver J.H."/>
            <person name="Long T.M."/>
            <person name="Calvey C.H."/>
            <person name="Aerts A.L."/>
            <person name="Barry K.W."/>
            <person name="Choi C."/>
            <person name="Clum A."/>
            <person name="Coughlan A.Y."/>
            <person name="Deshpande S."/>
            <person name="Douglass A.P."/>
            <person name="Hanson S.J."/>
            <person name="Klenk H.-P."/>
            <person name="LaButti K.M."/>
            <person name="Lapidus A."/>
            <person name="Lindquist E.A."/>
            <person name="Lipzen A.M."/>
            <person name="Meier-Kolthoff J.P."/>
            <person name="Ohm R.A."/>
            <person name="Otillar R.P."/>
            <person name="Pangilinan J.L."/>
            <person name="Peng Y."/>
            <person name="Rokas A."/>
            <person name="Rosa C.A."/>
            <person name="Scheuner C."/>
            <person name="Sibirny A.A."/>
            <person name="Slot J.C."/>
            <person name="Stielow J.B."/>
            <person name="Sun H."/>
            <person name="Kurtzman C.P."/>
            <person name="Blackwell M."/>
            <person name="Grigoriev I.V."/>
            <person name="Jeffries T.W."/>
        </authorList>
    </citation>
    <scope>NUCLEOTIDE SEQUENCE [LARGE SCALE GENOMIC DNA]</scope>
    <source>
        <strain evidence="1 2">NRRL Y-11557</strain>
    </source>
</reference>
<name>A0A1E3Q2A8_LIPST</name>